<dbReference type="SMART" id="SM00387">
    <property type="entry name" value="HATPase_c"/>
    <property type="match status" value="1"/>
</dbReference>
<dbReference type="GO" id="GO:0000155">
    <property type="term" value="F:phosphorelay sensor kinase activity"/>
    <property type="evidence" value="ECO:0007669"/>
    <property type="project" value="InterPro"/>
</dbReference>
<evidence type="ECO:0000256" key="7">
    <source>
        <dbReference type="ARBA" id="ARBA00022840"/>
    </source>
</evidence>
<dbReference type="RefSeq" id="WP_090750798.1">
    <property type="nucleotide sequence ID" value="NZ_CZQA01000011.1"/>
</dbReference>
<gene>
    <name evidence="11" type="ORF">COMA1_50118</name>
</gene>
<sequence>MTKSIRYRWIPFNMVAVTAVAAGIVLFGISKFESYLVDRTGRELQWAAMEIAEKIDLLLVERYGDMKLIQGILPEVGYEAREKHWSQHFKNIQEAYPIYAWIGFVDKAGRVVASTDPAAVGKEAGSARWVGPVDGKRGITIQEIQHDELVDGQWTLSFATPVTLPAWPGRSGPFEGTLVTRIRLSELDEVVTRSLREMKRKMESREGMEYQVVNKQGQVLIKSRHLLEGTTNLINLGVKSAERATAGEAGFILEQYAHRPVEVLTGYAPIPEQKDFPQLGWGILVQVDHQTVLGPIRSLIQTVTFWGMAIFFPLWALLLWTMHRLRAEWHQTEAAQQASQELVNQKRTLLATVEAFFIQLNNATVVAEWTNQAERTFGITADEAIGKPFGGLVIAWDWHVVSEAIAQAAQNRVVVRLNKVVLSKEGERPRYLKLTLSPLKTNSGLDIVLMGEDITEYLALEHDLSQAQKLESLGQLAAGVAHEINTPTQFVGDNLRFLSDAFTDIGAVLDRHHTLLTSAKAGSCQQEAIERCEAEARRVDLEYLQEEVPKAITQSFEGVERITKIVRAMKEFAHPGGEEAAYEDLNKAIQTTVEVSRNEWKYVAELIMDLAPDLPPVFCQLGPINQVVLNIIVNSAHAIGDVVKGTTQKGRITISTRTVGDGVEIRIRDTGGGIPETIRGKIFDPFFTTKPVGKGTGQGLAIARSVVVDKHGGRIDVESEVDQGTIFIIHLPVKPREAPSVREAA</sequence>
<comment type="catalytic activity">
    <reaction evidence="1">
        <text>ATP + protein L-histidine = ADP + protein N-phospho-L-histidine.</text>
        <dbReference type="EC" id="2.7.13.3"/>
    </reaction>
</comment>
<dbReference type="OrthoDB" id="9806995at2"/>
<dbReference type="SUPFAM" id="SSF55874">
    <property type="entry name" value="ATPase domain of HSP90 chaperone/DNA topoisomerase II/histidine kinase"/>
    <property type="match status" value="1"/>
</dbReference>
<dbReference type="CDD" id="cd00130">
    <property type="entry name" value="PAS"/>
    <property type="match status" value="1"/>
</dbReference>
<evidence type="ECO:0000256" key="9">
    <source>
        <dbReference type="SAM" id="Phobius"/>
    </source>
</evidence>
<dbReference type="PANTHER" id="PTHR43065:SF46">
    <property type="entry name" value="C4-DICARBOXYLATE TRANSPORT SENSOR PROTEIN DCTB"/>
    <property type="match status" value="1"/>
</dbReference>
<dbReference type="PRINTS" id="PR00344">
    <property type="entry name" value="BCTRLSENSOR"/>
</dbReference>
<evidence type="ECO:0000259" key="10">
    <source>
        <dbReference type="PROSITE" id="PS50109"/>
    </source>
</evidence>
<evidence type="ECO:0000256" key="4">
    <source>
        <dbReference type="ARBA" id="ARBA00022679"/>
    </source>
</evidence>
<dbReference type="AlphaFoldDB" id="A0A0S4LR96"/>
<dbReference type="GO" id="GO:0005524">
    <property type="term" value="F:ATP binding"/>
    <property type="evidence" value="ECO:0007669"/>
    <property type="project" value="UniProtKB-KW"/>
</dbReference>
<evidence type="ECO:0000256" key="2">
    <source>
        <dbReference type="ARBA" id="ARBA00012438"/>
    </source>
</evidence>
<name>A0A0S4LR96_9BACT</name>
<dbReference type="InterPro" id="IPR000014">
    <property type="entry name" value="PAS"/>
</dbReference>
<dbReference type="SUPFAM" id="SSF55785">
    <property type="entry name" value="PYP-like sensor domain (PAS domain)"/>
    <property type="match status" value="1"/>
</dbReference>
<organism evidence="11 12">
    <name type="scientific">Candidatus Nitrospira nitrosa</name>
    <dbReference type="NCBI Taxonomy" id="1742972"/>
    <lineage>
        <taxon>Bacteria</taxon>
        <taxon>Pseudomonadati</taxon>
        <taxon>Nitrospirota</taxon>
        <taxon>Nitrospiria</taxon>
        <taxon>Nitrospirales</taxon>
        <taxon>Nitrospiraceae</taxon>
        <taxon>Nitrospira</taxon>
    </lineage>
</organism>
<dbReference type="Gene3D" id="3.30.450.20">
    <property type="entry name" value="PAS domain"/>
    <property type="match status" value="2"/>
</dbReference>
<evidence type="ECO:0000313" key="12">
    <source>
        <dbReference type="Proteomes" id="UP000199032"/>
    </source>
</evidence>
<evidence type="ECO:0000256" key="8">
    <source>
        <dbReference type="ARBA" id="ARBA00023012"/>
    </source>
</evidence>
<feature type="transmembrane region" description="Helical" evidence="9">
    <location>
        <begin position="12"/>
        <end position="30"/>
    </location>
</feature>
<dbReference type="PROSITE" id="PS50109">
    <property type="entry name" value="HIS_KIN"/>
    <property type="match status" value="1"/>
</dbReference>
<dbReference type="EMBL" id="CZQA01000011">
    <property type="protein sequence ID" value="CUS38470.1"/>
    <property type="molecule type" value="Genomic_DNA"/>
</dbReference>
<evidence type="ECO:0000256" key="5">
    <source>
        <dbReference type="ARBA" id="ARBA00022741"/>
    </source>
</evidence>
<keyword evidence="3" id="KW-0597">Phosphoprotein</keyword>
<dbReference type="Pfam" id="PF02518">
    <property type="entry name" value="HATPase_c"/>
    <property type="match status" value="1"/>
</dbReference>
<dbReference type="InterPro" id="IPR035965">
    <property type="entry name" value="PAS-like_dom_sf"/>
</dbReference>
<dbReference type="InterPro" id="IPR003594">
    <property type="entry name" value="HATPase_dom"/>
</dbReference>
<protein>
    <recommendedName>
        <fullName evidence="2">histidine kinase</fullName>
        <ecNumber evidence="2">2.7.13.3</ecNumber>
    </recommendedName>
</protein>
<dbReference type="STRING" id="1742972.COMA1_50118"/>
<dbReference type="InterPro" id="IPR004358">
    <property type="entry name" value="Sig_transdc_His_kin-like_C"/>
</dbReference>
<evidence type="ECO:0000256" key="3">
    <source>
        <dbReference type="ARBA" id="ARBA00022553"/>
    </source>
</evidence>
<keyword evidence="9" id="KW-0472">Membrane</keyword>
<reference evidence="11 12" key="1">
    <citation type="submission" date="2015-10" db="EMBL/GenBank/DDBJ databases">
        <authorList>
            <person name="Gilbert D.G."/>
        </authorList>
    </citation>
    <scope>NUCLEOTIDE SEQUENCE [LARGE SCALE GENOMIC DNA]</scope>
    <source>
        <strain evidence="11">COMA1</strain>
    </source>
</reference>
<dbReference type="Proteomes" id="UP000199032">
    <property type="component" value="Unassembled WGS sequence"/>
</dbReference>
<dbReference type="Gene3D" id="1.10.287.130">
    <property type="match status" value="1"/>
</dbReference>
<dbReference type="InterPro" id="IPR005467">
    <property type="entry name" value="His_kinase_dom"/>
</dbReference>
<evidence type="ECO:0000313" key="11">
    <source>
        <dbReference type="EMBL" id="CUS38470.1"/>
    </source>
</evidence>
<dbReference type="CDD" id="cd00082">
    <property type="entry name" value="HisKA"/>
    <property type="match status" value="1"/>
</dbReference>
<dbReference type="Gene3D" id="3.30.565.10">
    <property type="entry name" value="Histidine kinase-like ATPase, C-terminal domain"/>
    <property type="match status" value="1"/>
</dbReference>
<dbReference type="NCBIfam" id="TIGR00229">
    <property type="entry name" value="sensory_box"/>
    <property type="match status" value="1"/>
</dbReference>
<evidence type="ECO:0000256" key="1">
    <source>
        <dbReference type="ARBA" id="ARBA00000085"/>
    </source>
</evidence>
<keyword evidence="12" id="KW-1185">Reference proteome</keyword>
<keyword evidence="6 11" id="KW-0418">Kinase</keyword>
<dbReference type="EC" id="2.7.13.3" evidence="2"/>
<keyword evidence="7" id="KW-0067">ATP-binding</keyword>
<accession>A0A0S4LR96</accession>
<proteinExistence type="predicted"/>
<dbReference type="InterPro" id="IPR003661">
    <property type="entry name" value="HisK_dim/P_dom"/>
</dbReference>
<dbReference type="Pfam" id="PF08448">
    <property type="entry name" value="PAS_4"/>
    <property type="match status" value="1"/>
</dbReference>
<keyword evidence="8" id="KW-0902">Two-component regulatory system</keyword>
<keyword evidence="4 11" id="KW-0808">Transferase</keyword>
<dbReference type="PANTHER" id="PTHR43065">
    <property type="entry name" value="SENSOR HISTIDINE KINASE"/>
    <property type="match status" value="1"/>
</dbReference>
<keyword evidence="5" id="KW-0547">Nucleotide-binding</keyword>
<dbReference type="InterPro" id="IPR013656">
    <property type="entry name" value="PAS_4"/>
</dbReference>
<feature type="domain" description="Histidine kinase" evidence="10">
    <location>
        <begin position="479"/>
        <end position="735"/>
    </location>
</feature>
<keyword evidence="9" id="KW-1133">Transmembrane helix</keyword>
<dbReference type="InterPro" id="IPR036890">
    <property type="entry name" value="HATPase_C_sf"/>
</dbReference>
<keyword evidence="9" id="KW-0812">Transmembrane</keyword>
<evidence type="ECO:0000256" key="6">
    <source>
        <dbReference type="ARBA" id="ARBA00022777"/>
    </source>
</evidence>
<dbReference type="CDD" id="cd18773">
    <property type="entry name" value="PDC1_HK_sensor"/>
    <property type="match status" value="1"/>
</dbReference>